<evidence type="ECO:0000313" key="1">
    <source>
        <dbReference type="EMBL" id="EAC0789765.1"/>
    </source>
</evidence>
<name>A0A3Z6QS09_SALEB</name>
<dbReference type="Proteomes" id="UP000839631">
    <property type="component" value="Unassembled WGS sequence"/>
</dbReference>
<sequence length="60" mass="6681">MADFSATKHNASLEEWGEALECMVEMNGKSFDITEISKLPARRTGVWMTFSTKNGGRTNP</sequence>
<organism evidence="1">
    <name type="scientific">Salmonella enterica subsp. enterica serovar Java</name>
    <dbReference type="NCBI Taxonomy" id="224729"/>
    <lineage>
        <taxon>Bacteria</taxon>
        <taxon>Pseudomonadati</taxon>
        <taxon>Pseudomonadota</taxon>
        <taxon>Gammaproteobacteria</taxon>
        <taxon>Enterobacterales</taxon>
        <taxon>Enterobacteriaceae</taxon>
        <taxon>Salmonella</taxon>
    </lineage>
</organism>
<dbReference type="AlphaFoldDB" id="A0A3Z6QS09"/>
<protein>
    <submittedName>
        <fullName evidence="1">Uncharacterized protein</fullName>
    </submittedName>
</protein>
<evidence type="ECO:0000313" key="2">
    <source>
        <dbReference type="EMBL" id="EBY8645422.1"/>
    </source>
</evidence>
<reference evidence="1" key="1">
    <citation type="submission" date="2018-09" db="EMBL/GenBank/DDBJ databases">
        <authorList>
            <person name="Ashton P.M."/>
            <person name="Dallman T."/>
            <person name="Nair S."/>
            <person name="De Pinna E."/>
            <person name="Peters T."/>
            <person name="Grant K."/>
        </authorList>
    </citation>
    <scope>NUCLEOTIDE SEQUENCE [LARGE SCALE GENOMIC DNA]</scope>
    <source>
        <strain evidence="2">140692</strain>
        <strain evidence="1">412099</strain>
    </source>
</reference>
<dbReference type="EMBL" id="AAHPHN010000115">
    <property type="protein sequence ID" value="EBY8645422.1"/>
    <property type="molecule type" value="Genomic_DNA"/>
</dbReference>
<comment type="caution">
    <text evidence="1">The sequence shown here is derived from an EMBL/GenBank/DDBJ whole genome shotgun (WGS) entry which is preliminary data.</text>
</comment>
<gene>
    <name evidence="1" type="ORF">D6K54_24125</name>
    <name evidence="2" type="ORF">D6S17_28650</name>
</gene>
<accession>A0A3Z6QS09</accession>
<proteinExistence type="predicted"/>
<dbReference type="EMBL" id="AAAGSE010000052">
    <property type="protein sequence ID" value="EAC0789765.1"/>
    <property type="molecule type" value="Genomic_DNA"/>
</dbReference>